<dbReference type="GO" id="GO:0060090">
    <property type="term" value="F:molecular adaptor activity"/>
    <property type="evidence" value="ECO:0007669"/>
    <property type="project" value="TreeGrafter"/>
</dbReference>
<dbReference type="GO" id="GO:0000139">
    <property type="term" value="C:Golgi membrane"/>
    <property type="evidence" value="ECO:0007669"/>
    <property type="project" value="UniProtKB-SubCell"/>
</dbReference>
<dbReference type="GO" id="GO:0005901">
    <property type="term" value="C:caveola"/>
    <property type="evidence" value="ECO:0007669"/>
    <property type="project" value="UniProtKB-SubCell"/>
</dbReference>
<dbReference type="Pfam" id="PF01146">
    <property type="entry name" value="Caveolin"/>
    <property type="match status" value="1"/>
</dbReference>
<name>A0A8J1U141_OWEFU</name>
<sequence>MHTVNNHVVWYKSIIFVSIYLHLLEDDTCFSQFERFPEIHFNPSLEYYFKSKRINKTMGGKKEKAKVGGKETSGLEVPADSEIDVMERDPNDVNSHLLVAFAEVFAEPDPTIFSFDKVWILSFKVFTAVKLWTYRIITLICAIPCACLWGCHFAFLSFCYIWVCIPSLKTWFIQLVCTKQMFNAIMQAFVAPVWRAVGAVFSYIRVAKVGGADMDLNEFEKLSYAHKDHKQLVH</sequence>
<organism evidence="7 8">
    <name type="scientific">Owenia fusiformis</name>
    <name type="common">Polychaete worm</name>
    <dbReference type="NCBI Taxonomy" id="6347"/>
    <lineage>
        <taxon>Eukaryota</taxon>
        <taxon>Metazoa</taxon>
        <taxon>Spiralia</taxon>
        <taxon>Lophotrochozoa</taxon>
        <taxon>Annelida</taxon>
        <taxon>Polychaeta</taxon>
        <taxon>Sedentaria</taxon>
        <taxon>Canalipalpata</taxon>
        <taxon>Sabellida</taxon>
        <taxon>Oweniida</taxon>
        <taxon>Oweniidae</taxon>
        <taxon>Owenia</taxon>
    </lineage>
</organism>
<evidence type="ECO:0000256" key="2">
    <source>
        <dbReference type="ARBA" id="ARBA00010988"/>
    </source>
</evidence>
<comment type="subcellular location">
    <subcellularLocation>
        <location evidence="1 6">Cell membrane</location>
        <topology evidence="1 6">Peripheral membrane protein</topology>
    </subcellularLocation>
    <subcellularLocation>
        <location evidence="6">Golgi apparatus membrane</location>
        <topology evidence="6">Peripheral membrane protein</topology>
    </subcellularLocation>
    <subcellularLocation>
        <location evidence="6">Membrane</location>
        <location evidence="6">Caveola</location>
        <topology evidence="6">Peripheral membrane protein</topology>
    </subcellularLocation>
</comment>
<reference evidence="7" key="1">
    <citation type="submission" date="2022-03" db="EMBL/GenBank/DDBJ databases">
        <authorList>
            <person name="Martin C."/>
        </authorList>
    </citation>
    <scope>NUCLEOTIDE SEQUENCE</scope>
</reference>
<dbReference type="OrthoDB" id="5917823at2759"/>
<accession>A0A8J1U141</accession>
<gene>
    <name evidence="7" type="ORF">OFUS_LOCUS26554</name>
</gene>
<keyword evidence="5 6" id="KW-0472">Membrane</keyword>
<dbReference type="GO" id="GO:0070836">
    <property type="term" value="P:caveola assembly"/>
    <property type="evidence" value="ECO:0007669"/>
    <property type="project" value="InterPro"/>
</dbReference>
<evidence type="ECO:0000256" key="5">
    <source>
        <dbReference type="ARBA" id="ARBA00023136"/>
    </source>
</evidence>
<proteinExistence type="inferred from homology"/>
<dbReference type="Proteomes" id="UP000749559">
    <property type="component" value="Unassembled WGS sequence"/>
</dbReference>
<evidence type="ECO:0000256" key="4">
    <source>
        <dbReference type="ARBA" id="ARBA00023034"/>
    </source>
</evidence>
<dbReference type="PANTHER" id="PTHR10844:SF19">
    <property type="entry name" value="CAVEOLIN-2"/>
    <property type="match status" value="1"/>
</dbReference>
<dbReference type="AlphaFoldDB" id="A0A8J1U141"/>
<comment type="function">
    <text evidence="6">May act as a scaffolding protein within caveolar membranes. Interacts directly with G-protein alpha subunits and can functionally regulate their activity.</text>
</comment>
<evidence type="ECO:0000313" key="8">
    <source>
        <dbReference type="Proteomes" id="UP000749559"/>
    </source>
</evidence>
<comment type="caution">
    <text evidence="7">The sequence shown here is derived from an EMBL/GenBank/DDBJ whole genome shotgun (WGS) entry which is preliminary data.</text>
</comment>
<dbReference type="InterPro" id="IPR001612">
    <property type="entry name" value="Caveolin"/>
</dbReference>
<protein>
    <recommendedName>
        <fullName evidence="6">Caveolin</fullName>
    </recommendedName>
</protein>
<dbReference type="EMBL" id="CAIIXF020000170">
    <property type="protein sequence ID" value="CAH1802915.1"/>
    <property type="molecule type" value="Genomic_DNA"/>
</dbReference>
<evidence type="ECO:0000256" key="1">
    <source>
        <dbReference type="ARBA" id="ARBA00004202"/>
    </source>
</evidence>
<keyword evidence="4 6" id="KW-0333">Golgi apparatus</keyword>
<evidence type="ECO:0000313" key="7">
    <source>
        <dbReference type="EMBL" id="CAH1802915.1"/>
    </source>
</evidence>
<keyword evidence="3 6" id="KW-1003">Cell membrane</keyword>
<keyword evidence="8" id="KW-1185">Reference proteome</keyword>
<dbReference type="PANTHER" id="PTHR10844">
    <property type="entry name" value="CAVEOLIN"/>
    <property type="match status" value="1"/>
</dbReference>
<comment type="similarity">
    <text evidence="2 6">Belongs to the caveolin family.</text>
</comment>
<evidence type="ECO:0000256" key="6">
    <source>
        <dbReference type="RuleBase" id="RU000680"/>
    </source>
</evidence>
<evidence type="ECO:0000256" key="3">
    <source>
        <dbReference type="ARBA" id="ARBA00022475"/>
    </source>
</evidence>